<dbReference type="GO" id="GO:0008270">
    <property type="term" value="F:zinc ion binding"/>
    <property type="evidence" value="ECO:0007669"/>
    <property type="project" value="UniProtKB-KW"/>
</dbReference>
<dbReference type="SUPFAM" id="SSF57903">
    <property type="entry name" value="FYVE/PHD zinc finger"/>
    <property type="match status" value="1"/>
</dbReference>
<dbReference type="PANTHER" id="PTHR10615:SF161">
    <property type="entry name" value="HISTONE ACETYLTRANSFERASE KAT7"/>
    <property type="match status" value="1"/>
</dbReference>
<evidence type="ECO:0000256" key="9">
    <source>
        <dbReference type="ARBA" id="ARBA00022990"/>
    </source>
</evidence>
<keyword evidence="4" id="KW-0808">Transferase</keyword>
<feature type="region of interest" description="Disordered" evidence="14">
    <location>
        <begin position="801"/>
        <end position="972"/>
    </location>
</feature>
<dbReference type="EC" id="2.3.1.48" evidence="3 13"/>
<accession>A0A4R0R518</accession>
<evidence type="ECO:0000256" key="12">
    <source>
        <dbReference type="PROSITE-ProRule" id="PRU00146"/>
    </source>
</evidence>
<dbReference type="Gene3D" id="3.30.60.60">
    <property type="entry name" value="N-acetyl transferase-like"/>
    <property type="match status" value="1"/>
</dbReference>
<feature type="compositionally biased region" description="Acidic residues" evidence="14">
    <location>
        <begin position="1203"/>
        <end position="1255"/>
    </location>
</feature>
<dbReference type="GO" id="GO:0031507">
    <property type="term" value="P:heterochromatin formation"/>
    <property type="evidence" value="ECO:0007669"/>
    <property type="project" value="UniProtKB-ARBA"/>
</dbReference>
<dbReference type="PROSITE" id="PS51726">
    <property type="entry name" value="MYST_HAT"/>
    <property type="match status" value="1"/>
</dbReference>
<dbReference type="Gene3D" id="1.10.10.10">
    <property type="entry name" value="Winged helix-like DNA-binding domain superfamily/Winged helix DNA-binding domain"/>
    <property type="match status" value="1"/>
</dbReference>
<dbReference type="STRING" id="92696.A0A4R0R518"/>
<dbReference type="Pfam" id="PF01853">
    <property type="entry name" value="MOZ_SAS"/>
    <property type="match status" value="1"/>
</dbReference>
<dbReference type="InterPro" id="IPR040706">
    <property type="entry name" value="Zf-MYST"/>
</dbReference>
<comment type="catalytic activity">
    <reaction evidence="13">
        <text>L-lysyl-[protein] + acetyl-CoA = N(6)-acetyl-L-lysyl-[protein] + CoA + H(+)</text>
        <dbReference type="Rhea" id="RHEA:45948"/>
        <dbReference type="Rhea" id="RHEA-COMP:9752"/>
        <dbReference type="Rhea" id="RHEA-COMP:10731"/>
        <dbReference type="ChEBI" id="CHEBI:15378"/>
        <dbReference type="ChEBI" id="CHEBI:29969"/>
        <dbReference type="ChEBI" id="CHEBI:57287"/>
        <dbReference type="ChEBI" id="CHEBI:57288"/>
        <dbReference type="ChEBI" id="CHEBI:61930"/>
        <dbReference type="EC" id="2.3.1.48"/>
    </reaction>
</comment>
<feature type="compositionally biased region" description="Low complexity" evidence="14">
    <location>
        <begin position="206"/>
        <end position="218"/>
    </location>
</feature>
<dbReference type="Proteomes" id="UP000292702">
    <property type="component" value="Unassembled WGS sequence"/>
</dbReference>
<feature type="compositionally biased region" description="Acidic residues" evidence="14">
    <location>
        <begin position="1121"/>
        <end position="1130"/>
    </location>
</feature>
<keyword evidence="18" id="KW-1185">Reference proteome</keyword>
<dbReference type="FunFam" id="3.40.630.30:FF:000001">
    <property type="entry name" value="Histone acetyltransferase"/>
    <property type="match status" value="1"/>
</dbReference>
<dbReference type="InterPro" id="IPR019787">
    <property type="entry name" value="Znf_PHD-finger"/>
</dbReference>
<feature type="compositionally biased region" description="Basic residues" evidence="14">
    <location>
        <begin position="1109"/>
        <end position="1118"/>
    </location>
</feature>
<feature type="region of interest" description="Disordered" evidence="14">
    <location>
        <begin position="990"/>
        <end position="1261"/>
    </location>
</feature>
<feature type="domain" description="PHD-type" evidence="15">
    <location>
        <begin position="114"/>
        <end position="170"/>
    </location>
</feature>
<feature type="compositionally biased region" description="Pro residues" evidence="14">
    <location>
        <begin position="1044"/>
        <end position="1057"/>
    </location>
</feature>
<dbReference type="InterPro" id="IPR016181">
    <property type="entry name" value="Acyl_CoA_acyltransferase"/>
</dbReference>
<evidence type="ECO:0000313" key="18">
    <source>
        <dbReference type="Proteomes" id="UP000292702"/>
    </source>
</evidence>
<dbReference type="OrthoDB" id="787137at2759"/>
<dbReference type="GO" id="GO:0006357">
    <property type="term" value="P:regulation of transcription by RNA polymerase II"/>
    <property type="evidence" value="ECO:0007669"/>
    <property type="project" value="TreeGrafter"/>
</dbReference>
<evidence type="ECO:0000256" key="2">
    <source>
        <dbReference type="ARBA" id="ARBA00010107"/>
    </source>
</evidence>
<feature type="region of interest" description="Disordered" evidence="14">
    <location>
        <begin position="1"/>
        <end position="108"/>
    </location>
</feature>
<dbReference type="CDD" id="cd15526">
    <property type="entry name" value="PHD1_MOZ_d4"/>
    <property type="match status" value="1"/>
</dbReference>
<evidence type="ECO:0000256" key="1">
    <source>
        <dbReference type="ARBA" id="ARBA00004123"/>
    </source>
</evidence>
<dbReference type="GO" id="GO:1990467">
    <property type="term" value="C:NuA3a histone acetyltransferase complex"/>
    <property type="evidence" value="ECO:0007669"/>
    <property type="project" value="TreeGrafter"/>
</dbReference>
<feature type="active site" description="Proton donor/acceptor" evidence="11">
    <location>
        <position position="620"/>
    </location>
</feature>
<evidence type="ECO:0000256" key="8">
    <source>
        <dbReference type="ARBA" id="ARBA00022853"/>
    </source>
</evidence>
<feature type="region of interest" description="Disordered" evidence="14">
    <location>
        <begin position="262"/>
        <end position="357"/>
    </location>
</feature>
<name>A0A4R0R518_9APHY</name>
<feature type="compositionally biased region" description="Pro residues" evidence="14">
    <location>
        <begin position="1023"/>
        <end position="1033"/>
    </location>
</feature>
<keyword evidence="10 13" id="KW-0539">Nucleus</keyword>
<dbReference type="GO" id="GO:0005634">
    <property type="term" value="C:nucleus"/>
    <property type="evidence" value="ECO:0007669"/>
    <property type="project" value="UniProtKB-SubCell"/>
</dbReference>
<dbReference type="InterPro" id="IPR036388">
    <property type="entry name" value="WH-like_DNA-bd_sf"/>
</dbReference>
<evidence type="ECO:0000256" key="11">
    <source>
        <dbReference type="PIRSR" id="PIRSR602717-51"/>
    </source>
</evidence>
<dbReference type="InterPro" id="IPR001965">
    <property type="entry name" value="Znf_PHD"/>
</dbReference>
<organism evidence="17 18">
    <name type="scientific">Steccherinum ochraceum</name>
    <dbReference type="NCBI Taxonomy" id="92696"/>
    <lineage>
        <taxon>Eukaryota</taxon>
        <taxon>Fungi</taxon>
        <taxon>Dikarya</taxon>
        <taxon>Basidiomycota</taxon>
        <taxon>Agaricomycotina</taxon>
        <taxon>Agaricomycetes</taxon>
        <taxon>Polyporales</taxon>
        <taxon>Steccherinaceae</taxon>
        <taxon>Steccherinum</taxon>
    </lineage>
</organism>
<keyword evidence="9" id="KW-0007">Acetylation</keyword>
<evidence type="ECO:0000256" key="10">
    <source>
        <dbReference type="ARBA" id="ARBA00023242"/>
    </source>
</evidence>
<evidence type="ECO:0000313" key="17">
    <source>
        <dbReference type="EMBL" id="TCD59865.1"/>
    </source>
</evidence>
<keyword evidence="8" id="KW-0156">Chromatin regulator</keyword>
<feature type="compositionally biased region" description="Pro residues" evidence="14">
    <location>
        <begin position="389"/>
        <end position="402"/>
    </location>
</feature>
<evidence type="ECO:0000256" key="13">
    <source>
        <dbReference type="RuleBase" id="RU361211"/>
    </source>
</evidence>
<feature type="compositionally biased region" description="Low complexity" evidence="14">
    <location>
        <begin position="432"/>
        <end position="443"/>
    </location>
</feature>
<dbReference type="InterPro" id="IPR013083">
    <property type="entry name" value="Znf_RING/FYVE/PHD"/>
</dbReference>
<feature type="compositionally biased region" description="Polar residues" evidence="14">
    <location>
        <begin position="950"/>
        <end position="968"/>
    </location>
</feature>
<evidence type="ECO:0000256" key="4">
    <source>
        <dbReference type="ARBA" id="ARBA00022679"/>
    </source>
</evidence>
<sequence>MRGLSFPVPPHEESSENGTPFSTSNADDIPIDPALSDIPLDPALLEQGDGFQSQQAPPPIVPLDNPRTRYRRQYSQGPQGDPFAPQPLPPFIPVEQPSMPTPRPPRKKRKLAREKECGFCLARGDNDVVPERLLTCVECGRSGHPTCLKISKLGDLVYQYDWHCIDCKFCEVCKEKGDEGRLLFCDVCDRGWHMDFEEVAPPTPGARESSVASSSRSVPRPIQNRSRRKGKARAITIEDSEADAEGEVEVEIEEVDVEKTPIPAATKKKRGRPFGSSTRKAPIPTKEPTAEPEPARPVRNVRLLISTPVQPPPPVPPPSPPRPTPMIRLKLTARTVKGKEREEEPDEAKKGMFDDLLNAEDRDTVQTTILNGDKVRFEKSRAEAERITHPPPPPTPLEPPDTPIAGPSSRPLRSAFIPPPTPLLTPGLSVSPAPQTPATTTPTQRIRSIRFGEFDIQTWYDAPFPEEYANLPDGRLWICEFCLKYMKSQFVASRHQMKCKMRHPPGDEIYRDGVISIFEVDGRKNKIYCQNLCLLSKMFLDHKSLFYDVEPFLFYVMTEVDEATGSRFVGYFSKEKRSPKDYNVSCIMTLPVRQRQGWGNLLIDFSYLLSKKEHRTGSPEKPLSALGALGYRNYWTLSLNRYLSTAPDKPRLEDIARATSMTLEDIYATLQQQQMIYVHDHTPPSRPPPGRSIKFPKGKKNGFARKALVRAPTQDAEQGLTKGPFIPPRSYDIVWDATAVAAFMAKWEAKGYFKLKPECLKWSPFLIARTMKSDGLADEAQEPLETPLEETMPEAADFIELDGASGSATPRPGSSKGKSRRTPRNKHLDVVSASGSASPALNLFDEPLGQVETPDPDELPSLLRDSEATPRLGRRASGRGRVVEDEEEAVPVVGSARRKKRVPDDDEDVTPRRSGRNSTVISIPTSPSQASSVNAPSGPTRKSRPRRNRTASSSTAAQVNGSAVSDPTPSEIDGIDVMLADEALAKRLAMEDGLPRRQLRSRSNTSQEVKTLVQVRGGQKRAAPPPPTPPMPPPRKRRRVETSPEPPSSPPEPFSRPPPRRRASAANTNGRKPAVLPPSPSPAANGLQRRSSRRMNGADVPSSPEIVRPRSRSSRRRIASPEEEEDEEEASTLSVSAPQPHPNGGPMDDVKYEDMDTPLTGMSRQSAPSDDTVYVPEDQRVKGTPASPIALEVPPHALVVDPGDGEGDADAEGEDDVDAEGEPDEDFDADAEGEPDDGEDIDAEGEVDDGLDGEGEVVMAV</sequence>
<keyword evidence="6 12" id="KW-0863">Zinc-finger</keyword>
<dbReference type="GO" id="GO:0003682">
    <property type="term" value="F:chromatin binding"/>
    <property type="evidence" value="ECO:0007669"/>
    <property type="project" value="TreeGrafter"/>
</dbReference>
<dbReference type="PANTHER" id="PTHR10615">
    <property type="entry name" value="HISTONE ACETYLTRANSFERASE"/>
    <property type="match status" value="1"/>
</dbReference>
<dbReference type="InterPro" id="IPR011011">
    <property type="entry name" value="Znf_FYVE_PHD"/>
</dbReference>
<evidence type="ECO:0000259" key="16">
    <source>
        <dbReference type="PROSITE" id="PS51726"/>
    </source>
</evidence>
<feature type="domain" description="MYST-type HAT" evidence="16">
    <location>
        <begin position="441"/>
        <end position="764"/>
    </location>
</feature>
<feature type="compositionally biased region" description="Basic and acidic residues" evidence="14">
    <location>
        <begin position="337"/>
        <end position="357"/>
    </location>
</feature>
<dbReference type="InterPro" id="IPR050603">
    <property type="entry name" value="MYST_HAT"/>
</dbReference>
<feature type="compositionally biased region" description="Pro residues" evidence="14">
    <location>
        <begin position="309"/>
        <end position="324"/>
    </location>
</feature>
<feature type="region of interest" description="Disordered" evidence="14">
    <location>
        <begin position="198"/>
        <end position="234"/>
    </location>
</feature>
<reference evidence="17 18" key="1">
    <citation type="submission" date="2018-11" db="EMBL/GenBank/DDBJ databases">
        <title>Genome assembly of Steccherinum ochraceum LE-BIN_3174, the white-rot fungus of the Steccherinaceae family (The Residual Polyporoid clade, Polyporales, Basidiomycota).</title>
        <authorList>
            <person name="Fedorova T.V."/>
            <person name="Glazunova O.A."/>
            <person name="Landesman E.O."/>
            <person name="Moiseenko K.V."/>
            <person name="Psurtseva N.V."/>
            <person name="Savinova O.S."/>
            <person name="Shakhova N.V."/>
            <person name="Tyazhelova T.V."/>
            <person name="Vasina D.V."/>
        </authorList>
    </citation>
    <scope>NUCLEOTIDE SEQUENCE [LARGE SCALE GENOMIC DNA]</scope>
    <source>
        <strain evidence="17 18">LE-BIN_3174</strain>
    </source>
</reference>
<evidence type="ECO:0000256" key="7">
    <source>
        <dbReference type="ARBA" id="ARBA00022833"/>
    </source>
</evidence>
<dbReference type="SMART" id="SM00249">
    <property type="entry name" value="PHD"/>
    <property type="match status" value="2"/>
</dbReference>
<evidence type="ECO:0000256" key="14">
    <source>
        <dbReference type="SAM" id="MobiDB-lite"/>
    </source>
</evidence>
<proteinExistence type="inferred from homology"/>
<comment type="similarity">
    <text evidence="2 13">Belongs to the MYST (SAS/MOZ) family.</text>
</comment>
<dbReference type="Gene3D" id="3.30.40.10">
    <property type="entry name" value="Zinc/RING finger domain, C3HC4 (zinc finger)"/>
    <property type="match status" value="1"/>
</dbReference>
<evidence type="ECO:0000259" key="15">
    <source>
        <dbReference type="PROSITE" id="PS50016"/>
    </source>
</evidence>
<feature type="compositionally biased region" description="Polar residues" evidence="14">
    <location>
        <begin position="916"/>
        <end position="937"/>
    </location>
</feature>
<feature type="region of interest" description="Disordered" evidence="14">
    <location>
        <begin position="377"/>
        <end position="443"/>
    </location>
</feature>
<dbReference type="Pfam" id="PF17772">
    <property type="entry name" value="zf-MYST"/>
    <property type="match status" value="1"/>
</dbReference>
<dbReference type="SUPFAM" id="SSF55729">
    <property type="entry name" value="Acyl-CoA N-acyltransferases (Nat)"/>
    <property type="match status" value="1"/>
</dbReference>
<dbReference type="AlphaFoldDB" id="A0A4R0R518"/>
<dbReference type="GO" id="GO:0003712">
    <property type="term" value="F:transcription coregulator activity"/>
    <property type="evidence" value="ECO:0007669"/>
    <property type="project" value="TreeGrafter"/>
</dbReference>
<dbReference type="PROSITE" id="PS50016">
    <property type="entry name" value="ZF_PHD_2"/>
    <property type="match status" value="1"/>
</dbReference>
<feature type="compositionally biased region" description="Polar residues" evidence="14">
    <location>
        <begin position="16"/>
        <end position="26"/>
    </location>
</feature>
<feature type="compositionally biased region" description="Basic and acidic residues" evidence="14">
    <location>
        <begin position="377"/>
        <end position="388"/>
    </location>
</feature>
<keyword evidence="5" id="KW-0479">Metal-binding</keyword>
<comment type="caution">
    <text evidence="17">The sequence shown here is derived from an EMBL/GenBank/DDBJ whole genome shotgun (WGS) entry which is preliminary data.</text>
</comment>
<dbReference type="InterPro" id="IPR002717">
    <property type="entry name" value="HAT_MYST-type"/>
</dbReference>
<feature type="compositionally biased region" description="Polar residues" evidence="14">
    <location>
        <begin position="1160"/>
        <end position="1169"/>
    </location>
</feature>
<keyword evidence="7" id="KW-0862">Zinc</keyword>
<comment type="subcellular location">
    <subcellularLocation>
        <location evidence="1 13">Nucleus</location>
    </subcellularLocation>
</comment>
<dbReference type="Gene3D" id="3.40.630.30">
    <property type="match status" value="1"/>
</dbReference>
<dbReference type="GO" id="GO:0004402">
    <property type="term" value="F:histone acetyltransferase activity"/>
    <property type="evidence" value="ECO:0007669"/>
    <property type="project" value="InterPro"/>
</dbReference>
<dbReference type="EMBL" id="RWJN01000716">
    <property type="protein sequence ID" value="TCD59865.1"/>
    <property type="molecule type" value="Genomic_DNA"/>
</dbReference>
<dbReference type="FunFam" id="3.30.60.60:FF:000001">
    <property type="entry name" value="Histone acetyltransferase"/>
    <property type="match status" value="1"/>
</dbReference>
<protein>
    <recommendedName>
        <fullName evidence="3 13">Histone acetyltransferase</fullName>
        <ecNumber evidence="3 13">2.3.1.48</ecNumber>
    </recommendedName>
</protein>
<evidence type="ECO:0000256" key="6">
    <source>
        <dbReference type="ARBA" id="ARBA00022771"/>
    </source>
</evidence>
<evidence type="ECO:0000256" key="3">
    <source>
        <dbReference type="ARBA" id="ARBA00013184"/>
    </source>
</evidence>
<gene>
    <name evidence="17" type="ORF">EIP91_011280</name>
</gene>
<evidence type="ECO:0000256" key="5">
    <source>
        <dbReference type="ARBA" id="ARBA00022723"/>
    </source>
</evidence>